<evidence type="ECO:0000313" key="3">
    <source>
        <dbReference type="Proteomes" id="UP000499080"/>
    </source>
</evidence>
<name>A0A4Y2VML8_ARAVE</name>
<sequence length="118" mass="12646">MSIGNSKVRENVNKKNILNHKFHCTYILGIDKIHFTTHSVLPGSKPDSTEESALEALLTLKSWTRGTSFPLVLAGSVRGSPAQGRGGLVARSRPWGRSAPGPKPDSTEDPPCMGPAAR</sequence>
<dbReference type="AlphaFoldDB" id="A0A4Y2VML8"/>
<feature type="region of interest" description="Disordered" evidence="1">
    <location>
        <begin position="76"/>
        <end position="118"/>
    </location>
</feature>
<dbReference type="EMBL" id="BGPR01048883">
    <property type="protein sequence ID" value="GBO25891.1"/>
    <property type="molecule type" value="Genomic_DNA"/>
</dbReference>
<evidence type="ECO:0000256" key="1">
    <source>
        <dbReference type="SAM" id="MobiDB-lite"/>
    </source>
</evidence>
<protein>
    <submittedName>
        <fullName evidence="2">Uncharacterized protein</fullName>
    </submittedName>
</protein>
<proteinExistence type="predicted"/>
<comment type="caution">
    <text evidence="2">The sequence shown here is derived from an EMBL/GenBank/DDBJ whole genome shotgun (WGS) entry which is preliminary data.</text>
</comment>
<dbReference type="Proteomes" id="UP000499080">
    <property type="component" value="Unassembled WGS sequence"/>
</dbReference>
<organism evidence="2 3">
    <name type="scientific">Araneus ventricosus</name>
    <name type="common">Orbweaver spider</name>
    <name type="synonym">Epeira ventricosa</name>
    <dbReference type="NCBI Taxonomy" id="182803"/>
    <lineage>
        <taxon>Eukaryota</taxon>
        <taxon>Metazoa</taxon>
        <taxon>Ecdysozoa</taxon>
        <taxon>Arthropoda</taxon>
        <taxon>Chelicerata</taxon>
        <taxon>Arachnida</taxon>
        <taxon>Araneae</taxon>
        <taxon>Araneomorphae</taxon>
        <taxon>Entelegynae</taxon>
        <taxon>Araneoidea</taxon>
        <taxon>Araneidae</taxon>
        <taxon>Araneus</taxon>
    </lineage>
</organism>
<evidence type="ECO:0000313" key="2">
    <source>
        <dbReference type="EMBL" id="GBO25891.1"/>
    </source>
</evidence>
<keyword evidence="3" id="KW-1185">Reference proteome</keyword>
<reference evidence="2 3" key="1">
    <citation type="journal article" date="2019" name="Sci. Rep.">
        <title>Orb-weaving spider Araneus ventricosus genome elucidates the spidroin gene catalogue.</title>
        <authorList>
            <person name="Kono N."/>
            <person name="Nakamura H."/>
            <person name="Ohtoshi R."/>
            <person name="Moran D.A.P."/>
            <person name="Shinohara A."/>
            <person name="Yoshida Y."/>
            <person name="Fujiwara M."/>
            <person name="Mori M."/>
            <person name="Tomita M."/>
            <person name="Arakawa K."/>
        </authorList>
    </citation>
    <scope>NUCLEOTIDE SEQUENCE [LARGE SCALE GENOMIC DNA]</scope>
</reference>
<gene>
    <name evidence="2" type="ORF">AVEN_147040_1</name>
</gene>
<accession>A0A4Y2VML8</accession>